<keyword evidence="2" id="KW-1185">Reference proteome</keyword>
<protein>
    <submittedName>
        <fullName evidence="1">Uncharacterized protein</fullName>
    </submittedName>
</protein>
<proteinExistence type="predicted"/>
<dbReference type="Proteomes" id="UP000053477">
    <property type="component" value="Unassembled WGS sequence"/>
</dbReference>
<gene>
    <name evidence="1" type="ORF">SCHPADRAFT_563106</name>
</gene>
<dbReference type="EMBL" id="KQ086054">
    <property type="protein sequence ID" value="KLO09486.1"/>
    <property type="molecule type" value="Genomic_DNA"/>
</dbReference>
<organism evidence="1 2">
    <name type="scientific">Schizopora paradoxa</name>
    <dbReference type="NCBI Taxonomy" id="27342"/>
    <lineage>
        <taxon>Eukaryota</taxon>
        <taxon>Fungi</taxon>
        <taxon>Dikarya</taxon>
        <taxon>Basidiomycota</taxon>
        <taxon>Agaricomycotina</taxon>
        <taxon>Agaricomycetes</taxon>
        <taxon>Hymenochaetales</taxon>
        <taxon>Schizoporaceae</taxon>
        <taxon>Schizopora</taxon>
    </lineage>
</organism>
<sequence length="150" mass="17414">MTENCRWVYHTRRFTNNAQHLYRQTVIFGILNWRFRKRCCDRLSSLLDPPVPSKTVTQRALAYDDRRSHIKAQCGGCAKQRQHDRWVILLSEAVYFCIFRGCCSPRHPHLGSSASHCGKTRTVVLEKGSWRTRTDVEVRSHTIPSGTPEN</sequence>
<name>A0A0H2RXK8_9AGAM</name>
<accession>A0A0H2RXK8</accession>
<evidence type="ECO:0000313" key="1">
    <source>
        <dbReference type="EMBL" id="KLO09486.1"/>
    </source>
</evidence>
<dbReference type="InParanoid" id="A0A0H2RXK8"/>
<dbReference type="AlphaFoldDB" id="A0A0H2RXK8"/>
<reference evidence="1 2" key="1">
    <citation type="submission" date="2015-04" db="EMBL/GenBank/DDBJ databases">
        <title>Complete genome sequence of Schizopora paradoxa KUC8140, a cosmopolitan wood degrader in East Asia.</title>
        <authorList>
            <consortium name="DOE Joint Genome Institute"/>
            <person name="Min B."/>
            <person name="Park H."/>
            <person name="Jang Y."/>
            <person name="Kim J.-J."/>
            <person name="Kim K.H."/>
            <person name="Pangilinan J."/>
            <person name="Lipzen A."/>
            <person name="Riley R."/>
            <person name="Grigoriev I.V."/>
            <person name="Spatafora J.W."/>
            <person name="Choi I.-G."/>
        </authorList>
    </citation>
    <scope>NUCLEOTIDE SEQUENCE [LARGE SCALE GENOMIC DNA]</scope>
    <source>
        <strain evidence="1 2">KUC8140</strain>
    </source>
</reference>
<evidence type="ECO:0000313" key="2">
    <source>
        <dbReference type="Proteomes" id="UP000053477"/>
    </source>
</evidence>